<evidence type="ECO:0000313" key="4">
    <source>
        <dbReference type="EMBL" id="KIA96501.1"/>
    </source>
</evidence>
<dbReference type="PANTHER" id="PTHR30273">
    <property type="entry name" value="PERIPLASMIC SIGNAL SENSOR AND SIGMA FACTOR ACTIVATOR FECR-RELATED"/>
    <property type="match status" value="1"/>
</dbReference>
<proteinExistence type="predicted"/>
<reference evidence="4 5" key="1">
    <citation type="submission" date="2014-10" db="EMBL/GenBank/DDBJ databases">
        <title>Pedobacter Kyungheensis.</title>
        <authorList>
            <person name="Anderson B.M."/>
            <person name="Newman J.D."/>
        </authorList>
    </citation>
    <scope>NUCLEOTIDE SEQUENCE [LARGE SCALE GENOMIC DNA]</scope>
    <source>
        <strain evidence="4 5">KACC 16221</strain>
    </source>
</reference>
<dbReference type="InterPro" id="IPR032508">
    <property type="entry name" value="FecR_C"/>
</dbReference>
<keyword evidence="1" id="KW-1133">Transmembrane helix</keyword>
<organism evidence="4 5">
    <name type="scientific">Pedobacter kyungheensis</name>
    <dbReference type="NCBI Taxonomy" id="1069985"/>
    <lineage>
        <taxon>Bacteria</taxon>
        <taxon>Pseudomonadati</taxon>
        <taxon>Bacteroidota</taxon>
        <taxon>Sphingobacteriia</taxon>
        <taxon>Sphingobacteriales</taxon>
        <taxon>Sphingobacteriaceae</taxon>
        <taxon>Pedobacter</taxon>
    </lineage>
</organism>
<dbReference type="InterPro" id="IPR006860">
    <property type="entry name" value="FecR"/>
</dbReference>
<evidence type="ECO:0000259" key="2">
    <source>
        <dbReference type="Pfam" id="PF04773"/>
    </source>
</evidence>
<dbReference type="FunFam" id="2.60.120.1440:FF:000001">
    <property type="entry name" value="Putative anti-sigma factor"/>
    <property type="match status" value="1"/>
</dbReference>
<keyword evidence="5" id="KW-1185">Reference proteome</keyword>
<feature type="transmembrane region" description="Helical" evidence="1">
    <location>
        <begin position="83"/>
        <end position="100"/>
    </location>
</feature>
<dbReference type="AlphaFoldDB" id="A0A0C1DFV0"/>
<gene>
    <name evidence="4" type="ORF">OC25_01745</name>
</gene>
<dbReference type="Gene3D" id="2.60.120.1440">
    <property type="match status" value="1"/>
</dbReference>
<protein>
    <recommendedName>
        <fullName evidence="6">Anti-sigma factor</fullName>
    </recommendedName>
</protein>
<accession>A0A0C1DFV0</accession>
<dbReference type="GO" id="GO:0016989">
    <property type="term" value="F:sigma factor antagonist activity"/>
    <property type="evidence" value="ECO:0007669"/>
    <property type="project" value="TreeGrafter"/>
</dbReference>
<dbReference type="Pfam" id="PF16344">
    <property type="entry name" value="FecR_C"/>
    <property type="match status" value="1"/>
</dbReference>
<comment type="caution">
    <text evidence="4">The sequence shown here is derived from an EMBL/GenBank/DDBJ whole genome shotgun (WGS) entry which is preliminary data.</text>
</comment>
<dbReference type="Pfam" id="PF04773">
    <property type="entry name" value="FecR"/>
    <property type="match status" value="1"/>
</dbReference>
<evidence type="ECO:0000259" key="3">
    <source>
        <dbReference type="Pfam" id="PF16344"/>
    </source>
</evidence>
<dbReference type="RefSeq" id="WP_039471610.1">
    <property type="nucleotide sequence ID" value="NZ_JSYN01000002.1"/>
</dbReference>
<sequence>MNLNESTFKALLQKYQDGTCTPEELNTLENWYLAEAQKPVPDYNESTLTETKTAIWKAFSEREGFNAPIAVPERKTYKLYRNLSIAAALVIAFAAGFYFYTRNEAKNYRFVKREDAPVVPGSNRALLTLADGTKVALDDYRNGELAQKSGIQIVKLADGQLLYRIPKATQKTGLDHLFNTIQTPNGGQYQLILEDGTKVWLNAASSLRYPMAFTKNERVVQLQGEAYFEVAKDKKRKFLVKTALQEVTVLGTHFNINAYPEENSIKTTLLEGSVQVTPNGKGVPVLLKPGQASQFTGDLFVVKTVDTEEAVAWKNGYFVFDNEDLKTAIRKVARWYDLEVVYAGQFDTAEISGSVSRFDNIDQVLQVLRLTTKLNFKVEGRRLTVSH</sequence>
<dbReference type="PANTHER" id="PTHR30273:SF2">
    <property type="entry name" value="PROTEIN FECR"/>
    <property type="match status" value="1"/>
</dbReference>
<evidence type="ECO:0000313" key="5">
    <source>
        <dbReference type="Proteomes" id="UP000031246"/>
    </source>
</evidence>
<evidence type="ECO:0008006" key="6">
    <source>
        <dbReference type="Google" id="ProtNLM"/>
    </source>
</evidence>
<dbReference type="Proteomes" id="UP000031246">
    <property type="component" value="Unassembled WGS sequence"/>
</dbReference>
<dbReference type="EMBL" id="JSYN01000002">
    <property type="protein sequence ID" value="KIA96501.1"/>
    <property type="molecule type" value="Genomic_DNA"/>
</dbReference>
<feature type="domain" description="Protein FecR C-terminal" evidence="3">
    <location>
        <begin position="317"/>
        <end position="385"/>
    </location>
</feature>
<dbReference type="Gene3D" id="3.55.50.30">
    <property type="match status" value="1"/>
</dbReference>
<dbReference type="OrthoDB" id="1099963at2"/>
<name>A0A0C1DFV0_9SPHI</name>
<evidence type="ECO:0000256" key="1">
    <source>
        <dbReference type="SAM" id="Phobius"/>
    </source>
</evidence>
<dbReference type="InterPro" id="IPR012373">
    <property type="entry name" value="Ferrdict_sens_TM"/>
</dbReference>
<feature type="domain" description="FecR protein" evidence="2">
    <location>
        <begin position="180"/>
        <end position="275"/>
    </location>
</feature>
<keyword evidence="1" id="KW-0812">Transmembrane</keyword>
<keyword evidence="1" id="KW-0472">Membrane</keyword>